<name>A0A4V1MZU6_9BACT</name>
<proteinExistence type="predicted"/>
<dbReference type="RefSeq" id="WP_129255367.1">
    <property type="nucleotide sequence ID" value="NZ_SAXA01000015.1"/>
</dbReference>
<evidence type="ECO:0000313" key="1">
    <source>
        <dbReference type="EMBL" id="RXQ89531.1"/>
    </source>
</evidence>
<sequence length="199" mass="23240">MIKKIGISILVFTLLSLNLKGTENEKIKNDTLKRKWYIPRAAKIQHAGNIGFMSLGATYYLVDDWYQLSIMYGMATDHTDAKTLNTLAFKNTFHIKKFYYKDFILSPMAGLSINLGSTHNTYRKLPDYFPDKYYFQNKIHFAPFVGATIYHPLPYKTIKGIDFYFEMGTMDNYLLEAIRTDYVKYSDIWNLALGLSFYF</sequence>
<dbReference type="EMBL" id="SAXA01000015">
    <property type="protein sequence ID" value="RXQ89531.1"/>
    <property type="molecule type" value="Genomic_DNA"/>
</dbReference>
<dbReference type="AlphaFoldDB" id="A0A4V1MZU6"/>
<reference evidence="1 2" key="1">
    <citation type="submission" date="2019-01" db="EMBL/GenBank/DDBJ databases">
        <title>Ancylomarina salipaludis sp. nov., isolated from a salt marsh.</title>
        <authorList>
            <person name="Yoon J.-H."/>
        </authorList>
    </citation>
    <scope>NUCLEOTIDE SEQUENCE [LARGE SCALE GENOMIC DNA]</scope>
    <source>
        <strain evidence="1 2">SHSM-M15</strain>
    </source>
</reference>
<evidence type="ECO:0008006" key="3">
    <source>
        <dbReference type="Google" id="ProtNLM"/>
    </source>
</evidence>
<protein>
    <recommendedName>
        <fullName evidence="3">Outer membrane protein beta-barrel domain-containing protein</fullName>
    </recommendedName>
</protein>
<dbReference type="Proteomes" id="UP000289703">
    <property type="component" value="Unassembled WGS sequence"/>
</dbReference>
<accession>A0A4V1MZU6</accession>
<gene>
    <name evidence="1" type="ORF">EO244_14285</name>
</gene>
<comment type="caution">
    <text evidence="1">The sequence shown here is derived from an EMBL/GenBank/DDBJ whole genome shotgun (WGS) entry which is preliminary data.</text>
</comment>
<dbReference type="OrthoDB" id="5381546at2"/>
<keyword evidence="2" id="KW-1185">Reference proteome</keyword>
<organism evidence="1 2">
    <name type="scientific">Ancylomarina salipaludis</name>
    <dbReference type="NCBI Taxonomy" id="2501299"/>
    <lineage>
        <taxon>Bacteria</taxon>
        <taxon>Pseudomonadati</taxon>
        <taxon>Bacteroidota</taxon>
        <taxon>Bacteroidia</taxon>
        <taxon>Marinilabiliales</taxon>
        <taxon>Marinifilaceae</taxon>
        <taxon>Ancylomarina</taxon>
    </lineage>
</organism>
<evidence type="ECO:0000313" key="2">
    <source>
        <dbReference type="Proteomes" id="UP000289703"/>
    </source>
</evidence>